<evidence type="ECO:0000313" key="3">
    <source>
        <dbReference type="Proteomes" id="UP001175353"/>
    </source>
</evidence>
<feature type="domain" description="Heterokaryon incompatibility" evidence="1">
    <location>
        <begin position="264"/>
        <end position="446"/>
    </location>
</feature>
<protein>
    <recommendedName>
        <fullName evidence="1">Heterokaryon incompatibility domain-containing protein</fullName>
    </recommendedName>
</protein>
<organism evidence="2 3">
    <name type="scientific">Friedmanniomyces endolithicus</name>
    <dbReference type="NCBI Taxonomy" id="329885"/>
    <lineage>
        <taxon>Eukaryota</taxon>
        <taxon>Fungi</taxon>
        <taxon>Dikarya</taxon>
        <taxon>Ascomycota</taxon>
        <taxon>Pezizomycotina</taxon>
        <taxon>Dothideomycetes</taxon>
        <taxon>Dothideomycetidae</taxon>
        <taxon>Mycosphaerellales</taxon>
        <taxon>Teratosphaeriaceae</taxon>
        <taxon>Friedmanniomyces</taxon>
    </lineage>
</organism>
<sequence>MGNASSKTEAAVGQQIVSLHLPPPGVTASLCARCLTLLSLVITRYGDGTGYTPLDDLPHSTFTSTPLPTSCPICVKARRLFDGARAHISFEDSLRKVPASEWSLSWQMDCSNPRQHRGRYGWGAGSFRIYPDVAAEGVGERGKQGDFAVITPLPVQVDVEGVFGQDARVKVRPDGSPGSNVPGSSYLPIITEWIHECSTSHPQCRNIYGVTEAGIGQAWYPSRLLYFDHRKKVFRIVDKNNPADANVFRRPPGAQDPNEQGVGYISLSHCWGPPPDPNAPNGGRQVLTTTNLAEWSAELPVDSLAPMFQHALVFTALIGCHFIWIDSLCILQDSKADWLAESATMGDVYKYALFNIAALSAKSDNDGFLNNKRDNHVEFGFRAPFATLLGREGGERRIADDFEGQQLEQECILLRGSAKLCWAFEKQITTTASNSLLFTRGWVYQEKCLARRTLAFTDESVFWACDGGSRAEQPEWAIQSMEREGLRYYQLLARDSEKGSEIVVLQHFHMRWHMSVTSYTLCNLTRQTDKLIAVGAIAREMASSGVDAGRYLAGLWETALVQQLDWLCVTGRQTPARKYLGDAEYVAPSWSWASITAPIQPRMPSLPFHEPETQVVLAEVTAADVQTLTDYAYGAVKSGWIRLRGRLNTVTRVVRSSYGSGSSTTPVLSLIDRATGESLWFSSDTVEGRNPKAKQVGLLAWMPLKVRFQGTSVECSCLVLEEVEAGGTTMTGYEQQAGGPKLRVFRRLGTGNFGRTFERLAEDKLMLSLGKYVVASGSKVPVAADFKPREDGYEEFVLI</sequence>
<dbReference type="Pfam" id="PF06985">
    <property type="entry name" value="HET"/>
    <property type="match status" value="1"/>
</dbReference>
<dbReference type="EMBL" id="JAUJLE010000426">
    <property type="protein sequence ID" value="KAK0956735.1"/>
    <property type="molecule type" value="Genomic_DNA"/>
</dbReference>
<name>A0AAN6H589_9PEZI</name>
<dbReference type="InterPro" id="IPR010730">
    <property type="entry name" value="HET"/>
</dbReference>
<accession>A0AAN6H589</accession>
<keyword evidence="3" id="KW-1185">Reference proteome</keyword>
<evidence type="ECO:0000259" key="1">
    <source>
        <dbReference type="Pfam" id="PF06985"/>
    </source>
</evidence>
<reference evidence="2" key="1">
    <citation type="submission" date="2023-06" db="EMBL/GenBank/DDBJ databases">
        <title>Black Yeasts Isolated from many extreme environments.</title>
        <authorList>
            <person name="Coleine C."/>
            <person name="Stajich J.E."/>
            <person name="Selbmann L."/>
        </authorList>
    </citation>
    <scope>NUCLEOTIDE SEQUENCE</scope>
    <source>
        <strain evidence="2">CCFEE 5200</strain>
    </source>
</reference>
<dbReference type="Proteomes" id="UP001175353">
    <property type="component" value="Unassembled WGS sequence"/>
</dbReference>
<proteinExistence type="predicted"/>
<evidence type="ECO:0000313" key="2">
    <source>
        <dbReference type="EMBL" id="KAK0956735.1"/>
    </source>
</evidence>
<comment type="caution">
    <text evidence="2">The sequence shown here is derived from an EMBL/GenBank/DDBJ whole genome shotgun (WGS) entry which is preliminary data.</text>
</comment>
<gene>
    <name evidence="2" type="ORF">LTR91_022211</name>
</gene>
<dbReference type="PANTHER" id="PTHR33112">
    <property type="entry name" value="DOMAIN PROTEIN, PUTATIVE-RELATED"/>
    <property type="match status" value="1"/>
</dbReference>
<dbReference type="PANTHER" id="PTHR33112:SF10">
    <property type="entry name" value="TOL"/>
    <property type="match status" value="1"/>
</dbReference>
<dbReference type="AlphaFoldDB" id="A0AAN6H589"/>